<dbReference type="EMBL" id="CAJVQC010001854">
    <property type="protein sequence ID" value="CAG8501750.1"/>
    <property type="molecule type" value="Genomic_DNA"/>
</dbReference>
<dbReference type="Proteomes" id="UP000789920">
    <property type="component" value="Unassembled WGS sequence"/>
</dbReference>
<proteinExistence type="predicted"/>
<comment type="caution">
    <text evidence="1">The sequence shown here is derived from an EMBL/GenBank/DDBJ whole genome shotgun (WGS) entry which is preliminary data.</text>
</comment>
<evidence type="ECO:0000313" key="1">
    <source>
        <dbReference type="EMBL" id="CAG8501750.1"/>
    </source>
</evidence>
<feature type="non-terminal residue" evidence="1">
    <location>
        <position position="140"/>
    </location>
</feature>
<gene>
    <name evidence="1" type="ORF">RPERSI_LOCUS1855</name>
</gene>
<protein>
    <submittedName>
        <fullName evidence="1">21824_t:CDS:1</fullName>
    </submittedName>
</protein>
<organism evidence="1 2">
    <name type="scientific">Racocetra persica</name>
    <dbReference type="NCBI Taxonomy" id="160502"/>
    <lineage>
        <taxon>Eukaryota</taxon>
        <taxon>Fungi</taxon>
        <taxon>Fungi incertae sedis</taxon>
        <taxon>Mucoromycota</taxon>
        <taxon>Glomeromycotina</taxon>
        <taxon>Glomeromycetes</taxon>
        <taxon>Diversisporales</taxon>
        <taxon>Gigasporaceae</taxon>
        <taxon>Racocetra</taxon>
    </lineage>
</organism>
<name>A0ACA9KYX4_9GLOM</name>
<accession>A0ACA9KYX4</accession>
<sequence>MDLYIGLNLTQTCQSLSEYTVKVGFSESTDLNSPNSIDSDFSQISRKLKLCLLLSNIQYEVYSDNEQILQDMDFTSLESSDSDNEDETNSCDINSQKKILFHIKVNDLFNIFDEIRKKLDKYTIECGFAVRKEHICICKD</sequence>
<evidence type="ECO:0000313" key="2">
    <source>
        <dbReference type="Proteomes" id="UP000789920"/>
    </source>
</evidence>
<keyword evidence="2" id="KW-1185">Reference proteome</keyword>
<reference evidence="1" key="1">
    <citation type="submission" date="2021-06" db="EMBL/GenBank/DDBJ databases">
        <authorList>
            <person name="Kallberg Y."/>
            <person name="Tangrot J."/>
            <person name="Rosling A."/>
        </authorList>
    </citation>
    <scope>NUCLEOTIDE SEQUENCE</scope>
    <source>
        <strain evidence="1">MA461A</strain>
    </source>
</reference>